<reference evidence="8 9" key="1">
    <citation type="submission" date="2023-07" db="EMBL/GenBank/DDBJ databases">
        <title>Sorghum-associated microbial communities from plants grown in Nebraska, USA.</title>
        <authorList>
            <person name="Schachtman D."/>
        </authorList>
    </citation>
    <scope>NUCLEOTIDE SEQUENCE [LARGE SCALE GENOMIC DNA]</scope>
    <source>
        <strain evidence="8 9">584</strain>
    </source>
</reference>
<keyword evidence="5 6" id="KW-0472">Membrane</keyword>
<gene>
    <name evidence="8" type="ORF">E9232_005115</name>
</gene>
<protein>
    <submittedName>
        <fullName evidence="8">Drug/metabolite transporter (DMT)-like permease</fullName>
    </submittedName>
</protein>
<dbReference type="SUPFAM" id="SSF103481">
    <property type="entry name" value="Multidrug resistance efflux transporter EmrE"/>
    <property type="match status" value="2"/>
</dbReference>
<feature type="transmembrane region" description="Helical" evidence="6">
    <location>
        <begin position="209"/>
        <end position="229"/>
    </location>
</feature>
<accession>A0ABU1JYD9</accession>
<dbReference type="PANTHER" id="PTHR32322:SF2">
    <property type="entry name" value="EAMA DOMAIN-CONTAINING PROTEIN"/>
    <property type="match status" value="1"/>
</dbReference>
<evidence type="ECO:0000256" key="1">
    <source>
        <dbReference type="ARBA" id="ARBA00004141"/>
    </source>
</evidence>
<evidence type="ECO:0000256" key="5">
    <source>
        <dbReference type="ARBA" id="ARBA00023136"/>
    </source>
</evidence>
<organism evidence="8 9">
    <name type="scientific">Inquilinus ginsengisoli</name>
    <dbReference type="NCBI Taxonomy" id="363840"/>
    <lineage>
        <taxon>Bacteria</taxon>
        <taxon>Pseudomonadati</taxon>
        <taxon>Pseudomonadota</taxon>
        <taxon>Alphaproteobacteria</taxon>
        <taxon>Rhodospirillales</taxon>
        <taxon>Rhodospirillaceae</taxon>
        <taxon>Inquilinus</taxon>
    </lineage>
</organism>
<feature type="transmembrane region" description="Helical" evidence="6">
    <location>
        <begin position="180"/>
        <end position="197"/>
    </location>
</feature>
<feature type="domain" description="EamA" evidence="7">
    <location>
        <begin position="3"/>
        <end position="134"/>
    </location>
</feature>
<feature type="transmembrane region" description="Helical" evidence="6">
    <location>
        <begin position="34"/>
        <end position="51"/>
    </location>
</feature>
<comment type="caution">
    <text evidence="8">The sequence shown here is derived from an EMBL/GenBank/DDBJ whole genome shotgun (WGS) entry which is preliminary data.</text>
</comment>
<evidence type="ECO:0000313" key="8">
    <source>
        <dbReference type="EMBL" id="MDR6292575.1"/>
    </source>
</evidence>
<sequence length="302" mass="32037">MTAVLYLLVVLIWGTTWIAIHYQIGPVAVELSILYRFALATVVMFALLLVTRRFERLRARDHLVCLGQGLALFSGNFLLIYHASAWVPSGLVAVAFSTGSIWTAVFSWVALGQKLSPRVIAGGLVGLAGLWLLFGIDPARLDLDTLYGLGLALAGTMGFAFGNVFAVIHRRRGLTPWTTTAWGMLYGTLILVAVVLAEGLPWRFDPAPAYVGALLYLAIPGSVVAFLAYLTLVGRIGADKAAYSSVLFPLVALNASALLEGYVWTAAAVAGVALVLLGNLLVFARLPGRRNGGAAPAVKVGA</sequence>
<evidence type="ECO:0000256" key="3">
    <source>
        <dbReference type="ARBA" id="ARBA00022692"/>
    </source>
</evidence>
<evidence type="ECO:0000256" key="6">
    <source>
        <dbReference type="SAM" id="Phobius"/>
    </source>
</evidence>
<proteinExistence type="inferred from homology"/>
<evidence type="ECO:0000256" key="4">
    <source>
        <dbReference type="ARBA" id="ARBA00022989"/>
    </source>
</evidence>
<feature type="transmembrane region" description="Helical" evidence="6">
    <location>
        <begin position="146"/>
        <end position="168"/>
    </location>
</feature>
<keyword evidence="3 6" id="KW-0812">Transmembrane</keyword>
<dbReference type="InterPro" id="IPR000620">
    <property type="entry name" value="EamA_dom"/>
</dbReference>
<feature type="transmembrane region" description="Helical" evidence="6">
    <location>
        <begin position="63"/>
        <end position="84"/>
    </location>
</feature>
<dbReference type="PANTHER" id="PTHR32322">
    <property type="entry name" value="INNER MEMBRANE TRANSPORTER"/>
    <property type="match status" value="1"/>
</dbReference>
<feature type="transmembrane region" description="Helical" evidence="6">
    <location>
        <begin position="90"/>
        <end position="111"/>
    </location>
</feature>
<keyword evidence="9" id="KW-1185">Reference proteome</keyword>
<dbReference type="Pfam" id="PF00892">
    <property type="entry name" value="EamA"/>
    <property type="match status" value="2"/>
</dbReference>
<dbReference type="InterPro" id="IPR050638">
    <property type="entry name" value="AA-Vitamin_Transporters"/>
</dbReference>
<feature type="transmembrane region" description="Helical" evidence="6">
    <location>
        <begin position="118"/>
        <end position="134"/>
    </location>
</feature>
<dbReference type="InterPro" id="IPR037185">
    <property type="entry name" value="EmrE-like"/>
</dbReference>
<feature type="transmembrane region" description="Helical" evidence="6">
    <location>
        <begin position="241"/>
        <end position="259"/>
    </location>
</feature>
<feature type="domain" description="EamA" evidence="7">
    <location>
        <begin position="147"/>
        <end position="283"/>
    </location>
</feature>
<comment type="similarity">
    <text evidence="2">Belongs to the EamA transporter family.</text>
</comment>
<evidence type="ECO:0000313" key="9">
    <source>
        <dbReference type="Proteomes" id="UP001262410"/>
    </source>
</evidence>
<name>A0ABU1JYD9_9PROT</name>
<dbReference type="Proteomes" id="UP001262410">
    <property type="component" value="Unassembled WGS sequence"/>
</dbReference>
<feature type="transmembrane region" description="Helical" evidence="6">
    <location>
        <begin position="265"/>
        <end position="284"/>
    </location>
</feature>
<evidence type="ECO:0000259" key="7">
    <source>
        <dbReference type="Pfam" id="PF00892"/>
    </source>
</evidence>
<evidence type="ECO:0000256" key="2">
    <source>
        <dbReference type="ARBA" id="ARBA00007362"/>
    </source>
</evidence>
<comment type="subcellular location">
    <subcellularLocation>
        <location evidence="1">Membrane</location>
        <topology evidence="1">Multi-pass membrane protein</topology>
    </subcellularLocation>
</comment>
<keyword evidence="4 6" id="KW-1133">Transmembrane helix</keyword>
<dbReference type="RefSeq" id="WP_309798789.1">
    <property type="nucleotide sequence ID" value="NZ_JAVDPW010000009.1"/>
</dbReference>
<dbReference type="EMBL" id="JAVDPW010000009">
    <property type="protein sequence ID" value="MDR6292575.1"/>
    <property type="molecule type" value="Genomic_DNA"/>
</dbReference>